<dbReference type="OrthoDB" id="9808254at2"/>
<reference evidence="1 2" key="1">
    <citation type="journal article" date="2018" name="Front. Microbiol.">
        <title>Hydrolytic Capabilities as a Key to Environmental Success: Chitinolytic and Cellulolytic Acidobacteria From Acidic Sub-arctic Soils and Boreal Peatlands.</title>
        <authorList>
            <person name="Belova S.E."/>
            <person name="Ravin N.V."/>
            <person name="Pankratov T.A."/>
            <person name="Rakitin A.L."/>
            <person name="Ivanova A.A."/>
            <person name="Beletsky A.V."/>
            <person name="Mardanov A.V."/>
            <person name="Sinninghe Damste J.S."/>
            <person name="Dedysh S.N."/>
        </authorList>
    </citation>
    <scope>NUCLEOTIDE SEQUENCE [LARGE SCALE GENOMIC DNA]</scope>
    <source>
        <strain evidence="1 2">SBC82</strain>
    </source>
</reference>
<dbReference type="EMBL" id="CP030840">
    <property type="protein sequence ID" value="AXC09470.1"/>
    <property type="molecule type" value="Genomic_DNA"/>
</dbReference>
<dbReference type="PANTHER" id="PTHR36057">
    <property type="match status" value="1"/>
</dbReference>
<evidence type="ECO:0000313" key="1">
    <source>
        <dbReference type="EMBL" id="AXC09470.1"/>
    </source>
</evidence>
<dbReference type="InterPro" id="IPR010634">
    <property type="entry name" value="DUF1223"/>
</dbReference>
<gene>
    <name evidence="1" type="ORF">ACPOL_0083</name>
</gene>
<proteinExistence type="predicted"/>
<protein>
    <submittedName>
        <fullName evidence="1">Uncharacterized protein</fullName>
    </submittedName>
</protein>
<name>A0A2Z5FRY8_9BACT</name>
<accession>A0A2Z5FRY8</accession>
<dbReference type="AlphaFoldDB" id="A0A2Z5FRY8"/>
<dbReference type="KEGG" id="abas:ACPOL_0083"/>
<dbReference type="SUPFAM" id="SSF52833">
    <property type="entry name" value="Thioredoxin-like"/>
    <property type="match status" value="1"/>
</dbReference>
<dbReference type="RefSeq" id="WP_114205304.1">
    <property type="nucleotide sequence ID" value="NZ_CP030840.1"/>
</dbReference>
<dbReference type="Proteomes" id="UP000253606">
    <property type="component" value="Chromosome"/>
</dbReference>
<sequence>MIDRSVSESARAWLSSLVVFAALSVPCLAANPGSPSPVLVELFTSEGCSSCPPADRLLAQIDRSQPIADAHVIVLSEHVDYWNSLGWQDPYSSHRWSERQNSYAERFGLESVYAPQMVVNGKHQVSGNDPSAVREAIRQATSSPRTSISIGDLHQIGEHLEIGYSADAAPHTSLFAVLADASDRSSVERGENAGRTLDHVAVARTLARVAPLNGTLVNQTFDIALPLNNKGRPLRLILFAQNEATGAIVGVAERGL</sequence>
<evidence type="ECO:0000313" key="2">
    <source>
        <dbReference type="Proteomes" id="UP000253606"/>
    </source>
</evidence>
<dbReference type="PANTHER" id="PTHR36057:SF1">
    <property type="entry name" value="LIPOPROTEIN LIPID ATTACHMENT SITE-LIKE PROTEIN, PUTATIVE (DUF1223)-RELATED"/>
    <property type="match status" value="1"/>
</dbReference>
<organism evidence="1 2">
    <name type="scientific">Acidisarcina polymorpha</name>
    <dbReference type="NCBI Taxonomy" id="2211140"/>
    <lineage>
        <taxon>Bacteria</taxon>
        <taxon>Pseudomonadati</taxon>
        <taxon>Acidobacteriota</taxon>
        <taxon>Terriglobia</taxon>
        <taxon>Terriglobales</taxon>
        <taxon>Acidobacteriaceae</taxon>
        <taxon>Acidisarcina</taxon>
    </lineage>
</organism>
<dbReference type="InterPro" id="IPR036249">
    <property type="entry name" value="Thioredoxin-like_sf"/>
</dbReference>
<dbReference type="Pfam" id="PF06764">
    <property type="entry name" value="DUF1223"/>
    <property type="match status" value="1"/>
</dbReference>
<keyword evidence="2" id="KW-1185">Reference proteome</keyword>